<dbReference type="Proteomes" id="UP001189429">
    <property type="component" value="Unassembled WGS sequence"/>
</dbReference>
<sequence>PTDTDALLAMLDKSLSEEARAELALFKDKIAPPKPAQQESLDAKYQRLLAAERKAAAALTKAATSESKAKEWVVQCEAHTQHCAEALGDAQAAVQETLDAINEARGTRTPSAFKSTAGGLHLSKLLLSGEDLAFEEGEAFDTSDLELDAEDAKKWADLKQQFLDELKTKVKEVFGSGAAAIQQRKQELEALRSRLRAKRPRTEADGSGAQAAEAGAGSAASEPKIRRTFSQPSFRTIYVRNITDWGPKCKKIVKSPPFQADILGLLETHESERTSDAVLAEFDASAWKAVISPSRADGTVQKAGGVVLGARRHLQCSSLGHLARYRNQTKGQLRHRKPEPHFVAGPIDFWDFQALTIQMHHGQLTVLIVYLTTSIGVAGQNLIKLQNLGAVIKSLMGDWIAIGDWNVVPTELEESGWVNYVDGRICKPSNVSFTQFTGGRMLDYAVIGGPGHHVPAKLFADTMGDHKSHMGLVAQYTSQSAPAWALILPTPFSFAHPPAEQKAADPHSKRSRAKREAEQRRLERMQDNPLEALNPEVTEAASQQQPVDGPPLPAHMCGPPSRGGRAVPADLPSRAPVGPAIWRSAEAGAAPSAAEAQDMDHGEQQSHDRLLGFPMTPPCPTVARLTAAEKDELWAQVCHRQVQYDAPPDYIRDSQAYQSSSEAADNLGKQYARWITHVEYFYTDIMNVSADERHRYVGRGMARAPAHMKIRAPRAGTGACTSNRATRWWSTMAACTQLLAKAMARTNDALSEAGENAADIIYTHAHAMPDDNLVPIDNATKLKWQHGLSAVREWSTDQAATMAYALGILADRFQRAEVRQGLQAFQEWVIQCTAKRPSKVLKWSTDSAGPIMEYGVGPTASTDLLSIMEGKRGAWSQRWSGTVNLSDLQAFRRKCRLLAELEDAWQPIDPYLIHEKATVLPNATGRGSDNLGPLDIRNLPFQAKQDLADFFNQCERQMAWPWQLMSVLVGMLPKPDGSERGVALIPWLMRFWAQMRKVIGADWCAAKAGHWDQAIKGSSALQCGIFRLFCDEVDDELDVHYANVMWDFAEFYDSVNPIMAFEAALRLDFSPRKLGMAAVLYMSPRRKLTLMSPVPRIAYGAMATGMAPSQILKVQRAVAGALGGRKAGRCLTAYLALELGNRNPGIELRVRQLQTWFQFITRDKDSEHVLPRLARAWPKVANRVAQTPKTDRWRHVRGPMAGAVAALLDAGWTATDDTYLTWCSPVTDDWWRLSLQSGDIDYEPFLEEFTQCLWSQAWKQASQHYLGGGLEGGADLFSLRQSLRTLDKMTSTAAPGIRGNVMAMATGSTWP</sequence>
<comment type="caution">
    <text evidence="2">The sequence shown here is derived from an EMBL/GenBank/DDBJ whole genome shotgun (WGS) entry which is preliminary data.</text>
</comment>
<dbReference type="InterPro" id="IPR036691">
    <property type="entry name" value="Endo/exonu/phosph_ase_sf"/>
</dbReference>
<proteinExistence type="predicted"/>
<evidence type="ECO:0000313" key="3">
    <source>
        <dbReference type="Proteomes" id="UP001189429"/>
    </source>
</evidence>
<reference evidence="2" key="1">
    <citation type="submission" date="2023-10" db="EMBL/GenBank/DDBJ databases">
        <authorList>
            <person name="Chen Y."/>
            <person name="Shah S."/>
            <person name="Dougan E. K."/>
            <person name="Thang M."/>
            <person name="Chan C."/>
        </authorList>
    </citation>
    <scope>NUCLEOTIDE SEQUENCE [LARGE SCALE GENOMIC DNA]</scope>
</reference>
<keyword evidence="3" id="KW-1185">Reference proteome</keyword>
<dbReference type="SUPFAM" id="SSF56219">
    <property type="entry name" value="DNase I-like"/>
    <property type="match status" value="1"/>
</dbReference>
<feature type="non-terminal residue" evidence="2">
    <location>
        <position position="1311"/>
    </location>
</feature>
<evidence type="ECO:0000313" key="2">
    <source>
        <dbReference type="EMBL" id="CAK0858669.1"/>
    </source>
</evidence>
<evidence type="ECO:0000256" key="1">
    <source>
        <dbReference type="SAM" id="MobiDB-lite"/>
    </source>
</evidence>
<protein>
    <recommendedName>
        <fullName evidence="4">Reverse transcriptase domain-containing protein</fullName>
    </recommendedName>
</protein>
<name>A0ABN9UGB7_9DINO</name>
<organism evidence="2 3">
    <name type="scientific">Prorocentrum cordatum</name>
    <dbReference type="NCBI Taxonomy" id="2364126"/>
    <lineage>
        <taxon>Eukaryota</taxon>
        <taxon>Sar</taxon>
        <taxon>Alveolata</taxon>
        <taxon>Dinophyceae</taxon>
        <taxon>Prorocentrales</taxon>
        <taxon>Prorocentraceae</taxon>
        <taxon>Prorocentrum</taxon>
    </lineage>
</organism>
<feature type="non-terminal residue" evidence="2">
    <location>
        <position position="1"/>
    </location>
</feature>
<feature type="region of interest" description="Disordered" evidence="1">
    <location>
        <begin position="496"/>
        <end position="531"/>
    </location>
</feature>
<gene>
    <name evidence="2" type="ORF">PCOR1329_LOCUS48285</name>
</gene>
<dbReference type="Gene3D" id="3.60.10.10">
    <property type="entry name" value="Endonuclease/exonuclease/phosphatase"/>
    <property type="match status" value="1"/>
</dbReference>
<dbReference type="EMBL" id="CAUYUJ010015831">
    <property type="protein sequence ID" value="CAK0858669.1"/>
    <property type="molecule type" value="Genomic_DNA"/>
</dbReference>
<feature type="compositionally biased region" description="Low complexity" evidence="1">
    <location>
        <begin position="205"/>
        <end position="222"/>
    </location>
</feature>
<feature type="region of interest" description="Disordered" evidence="1">
    <location>
        <begin position="196"/>
        <end position="224"/>
    </location>
</feature>
<evidence type="ECO:0008006" key="4">
    <source>
        <dbReference type="Google" id="ProtNLM"/>
    </source>
</evidence>
<accession>A0ABN9UGB7</accession>
<feature type="compositionally biased region" description="Basic and acidic residues" evidence="1">
    <location>
        <begin position="502"/>
        <end position="526"/>
    </location>
</feature>